<dbReference type="GeneID" id="5142428"/>
<accession>Q25BC5</accession>
<keyword evidence="2" id="KW-1185">Reference proteome</keyword>
<name>Q25BC5_HIS2V</name>
<dbReference type="KEGG" id="vg:5142428"/>
<organism evidence="1 2">
    <name type="scientific">His 2 virus</name>
    <name type="common">His2V</name>
    <name type="synonym">Haloarcula hispanica virus 2</name>
    <dbReference type="NCBI Taxonomy" id="128710"/>
    <lineage>
        <taxon>Viruses</taxon>
        <taxon>Monodnaviria</taxon>
        <taxon>Trapavirae</taxon>
        <taxon>Saleviricota</taxon>
        <taxon>Huolimaviricetes</taxon>
        <taxon>Haloruvirales</taxon>
        <taxon>Pleolipoviridae</taxon>
        <taxon>Gammapleolipovirus</taxon>
        <taxon>Gammapleolipovirus australiense</taxon>
        <taxon>Gammapleolipovirus His2</taxon>
    </lineage>
</organism>
<evidence type="ECO:0000313" key="2">
    <source>
        <dbReference type="Proteomes" id="UP000002259"/>
    </source>
</evidence>
<proteinExistence type="predicted"/>
<dbReference type="Proteomes" id="UP000002259">
    <property type="component" value="Segment"/>
</dbReference>
<sequence length="113" mass="12995">MIGELLHATETAASGNASIAELLMGMWFIATWVAFGLTAFQDFIEYDVDYSELEQSCDECPKCDSLLYVEYGKYANTYRCMNCRFEGIREPIVYAIMQASTKRYESLKNRLLR</sequence>
<dbReference type="RefSeq" id="YP_529665.1">
    <property type="nucleotide sequence ID" value="NC_007918.1"/>
</dbReference>
<reference evidence="1 2" key="1">
    <citation type="journal article" date="2006" name="Virology">
        <title>His1 and His2 are distantly related, spindle-shaped haloviruses belonging to the novel virus group, Salterprovirus.</title>
        <authorList>
            <person name="Bath C."/>
            <person name="Cukalac T."/>
            <person name="Porter K."/>
            <person name="Dyall-Smith M.L."/>
        </authorList>
    </citation>
    <scope>NUCLEOTIDE SEQUENCE</scope>
</reference>
<protein>
    <submittedName>
        <fullName evidence="1">Uncharacterized protein</fullName>
    </submittedName>
</protein>
<dbReference type="EMBL" id="AF191797">
    <property type="protein sequence ID" value="AAQ13822.1"/>
    <property type="molecule type" value="Genomic_DNA"/>
</dbReference>
<organismHost>
    <name type="scientific">Haloarcula hispanica</name>
    <dbReference type="NCBI Taxonomy" id="51589"/>
</organismHost>
<evidence type="ECO:0000313" key="1">
    <source>
        <dbReference type="EMBL" id="AAQ13822.1"/>
    </source>
</evidence>